<feature type="domain" description="N-acetyltransferase" evidence="3">
    <location>
        <begin position="103"/>
        <end position="231"/>
    </location>
</feature>
<dbReference type="PANTHER" id="PTHR43420:SF3">
    <property type="entry name" value="N-ACETYLTRANSFERASE DOMAIN-CONTAINING PROTEIN"/>
    <property type="match status" value="1"/>
</dbReference>
<evidence type="ECO:0000259" key="3">
    <source>
        <dbReference type="PROSITE" id="PS51186"/>
    </source>
</evidence>
<reference evidence="4 5" key="2">
    <citation type="journal article" date="2021" name="Int. J. Syst. Evol. Microbiol.">
        <title>Roseibium litorale sp. nov., isolated from a tidal flat sediment and proposal for the reclassification of Labrenzia polysiphoniae as Roseibium polysiphoniae comb. nov.</title>
        <authorList>
            <person name="Liu Y."/>
            <person name="Pei T."/>
            <person name="Du J."/>
            <person name="Chao M."/>
            <person name="Deng M.R."/>
            <person name="Zhu H."/>
        </authorList>
    </citation>
    <scope>NUCLEOTIDE SEQUENCE [LARGE SCALE GENOMIC DNA]</scope>
    <source>
        <strain evidence="4 5">4C16A</strain>
    </source>
</reference>
<dbReference type="Proteomes" id="UP000632063">
    <property type="component" value="Unassembled WGS sequence"/>
</dbReference>
<organism evidence="4 5">
    <name type="scientific">Roseibium litorale</name>
    <dbReference type="NCBI Taxonomy" id="2803841"/>
    <lineage>
        <taxon>Bacteria</taxon>
        <taxon>Pseudomonadati</taxon>
        <taxon>Pseudomonadota</taxon>
        <taxon>Alphaproteobacteria</taxon>
        <taxon>Hyphomicrobiales</taxon>
        <taxon>Stappiaceae</taxon>
        <taxon>Roseibium</taxon>
    </lineage>
</organism>
<dbReference type="CDD" id="cd04301">
    <property type="entry name" value="NAT_SF"/>
    <property type="match status" value="1"/>
</dbReference>
<dbReference type="InterPro" id="IPR016181">
    <property type="entry name" value="Acyl_CoA_acyltransferase"/>
</dbReference>
<comment type="caution">
    <text evidence="4">The sequence shown here is derived from an EMBL/GenBank/DDBJ whole genome shotgun (WGS) entry which is preliminary data.</text>
</comment>
<dbReference type="Pfam" id="PF08445">
    <property type="entry name" value="FR47"/>
    <property type="match status" value="1"/>
</dbReference>
<evidence type="ECO:0000256" key="1">
    <source>
        <dbReference type="ARBA" id="ARBA00022679"/>
    </source>
</evidence>
<dbReference type="SUPFAM" id="SSF55729">
    <property type="entry name" value="Acyl-CoA N-acyltransferases (Nat)"/>
    <property type="match status" value="1"/>
</dbReference>
<evidence type="ECO:0000313" key="4">
    <source>
        <dbReference type="EMBL" id="MBD8890634.1"/>
    </source>
</evidence>
<keyword evidence="5" id="KW-1185">Reference proteome</keyword>
<dbReference type="RefSeq" id="WP_192146467.1">
    <property type="nucleotide sequence ID" value="NZ_JACYXI010000001.1"/>
</dbReference>
<dbReference type="EMBL" id="JACYXI010000001">
    <property type="protein sequence ID" value="MBD8890634.1"/>
    <property type="molecule type" value="Genomic_DNA"/>
</dbReference>
<keyword evidence="2" id="KW-0012">Acyltransferase</keyword>
<dbReference type="InterPro" id="IPR000182">
    <property type="entry name" value="GNAT_dom"/>
</dbReference>
<dbReference type="PROSITE" id="PS51186">
    <property type="entry name" value="GNAT"/>
    <property type="match status" value="1"/>
</dbReference>
<evidence type="ECO:0000256" key="2">
    <source>
        <dbReference type="ARBA" id="ARBA00023315"/>
    </source>
</evidence>
<gene>
    <name evidence="4" type="ORF">IG616_03685</name>
</gene>
<reference evidence="5" key="1">
    <citation type="submission" date="2020-09" db="EMBL/GenBank/DDBJ databases">
        <title>The genome sequence of strain Labrenzia suaedae 4C16A.</title>
        <authorList>
            <person name="Liu Y."/>
        </authorList>
    </citation>
    <scope>NUCLEOTIDE SEQUENCE [LARGE SCALE GENOMIC DNA]</scope>
    <source>
        <strain evidence="5">4C16A</strain>
    </source>
</reference>
<dbReference type="InterPro" id="IPR050680">
    <property type="entry name" value="YpeA/RimI_acetyltransf"/>
</dbReference>
<dbReference type="PANTHER" id="PTHR43420">
    <property type="entry name" value="ACETYLTRANSFERASE"/>
    <property type="match status" value="1"/>
</dbReference>
<protein>
    <submittedName>
        <fullName evidence="4">GNAT family N-acetyltransferase</fullName>
    </submittedName>
</protein>
<proteinExistence type="predicted"/>
<accession>A0ABR9CJ20</accession>
<dbReference type="InterPro" id="IPR013653">
    <property type="entry name" value="GCN5-like_dom"/>
</dbReference>
<sequence length="231" mass="25326">MTQSDDPLEKVVWNSLSSRHSRFALGTDKAKRFNPDISPFAATGDNTRESLQDLASLLSGSQDEVYFIQVQPVCLPDEMELRMKADGLLLVRERDAPDLACGHVIQDLGPADAEEMLDLALLTKPGPFKLRTRELGRFIGVRIDGRLAAMAGERMSLEGYTEVSGVCTHPDFRSKGLAAALSDEVSRRIAARGDTPFLHSYASNEGALKLYRKLGFAVRHRVNVAIAGLRG</sequence>
<evidence type="ECO:0000313" key="5">
    <source>
        <dbReference type="Proteomes" id="UP000632063"/>
    </source>
</evidence>
<name>A0ABR9CJ20_9HYPH</name>
<dbReference type="Gene3D" id="3.40.630.30">
    <property type="match status" value="1"/>
</dbReference>
<keyword evidence="1" id="KW-0808">Transferase</keyword>